<evidence type="ECO:0000256" key="1">
    <source>
        <dbReference type="SAM" id="MobiDB-lite"/>
    </source>
</evidence>
<proteinExistence type="predicted"/>
<sequence>MLSSLLLFRSTLEDLSVVPAPAGVAAPAERWVAKDSQTSEGETDRVLRTSRAVHFPAPDSSSNGETLVHTSDACCDTTVDESEFGESYPPEQRLYDVRTSIELSTLPEQSVLKGMTGDVSAPASAPAGTNHREEDDEGETGSLTASPVPGAWRHHPCFHSTSTDKNNSMAVLSDAAALMIAHAVHRSSLLQQCFTQWQAQQARHAQRCLHRERFAEGYYQRNLLYLFFRAWQWRHARRIEFARQRRALESLRARHLRCRSFVAWQRWKNERKQLRGRVDEMQVKTGMAFTRQYFGRWHRTSTRRALARAAAQVSADILRDARFCRWRCFALQRKQERLFVNVLMIHTPNAWATTQKSSFGELHLRYAWIQWLRVTMLRRACQLHRYESAVSTVMVRAQQALQRRGYVRWLQLTYASLQVRYTQRGLLQRYYKSWALLGRLSQTGLRWERESRSPQVQRGCLAQWRDRLGGRQANCWRLRRAEFFFESVVQVHIVHAAFHCWHARHSSLSKTQRMRRVAEEYARPALLRHLFLRHVTDGVLASPLGLEDALKCEGRHQRADTRLVQPVSNVTVSSESGTGEASTKTSGGTSQRLRPPIPLFHHRHASPGNPSVPAACPDVSSEPNRRTDRSEGAVTARMVAASVPEDVLDTEALLLPPPSYEEVMSSWRAMDTSGRIGSRALPARTDVGVGTSCEAPAPVQCATPPTNSASGRLTAHPDVAHQREGFAPPLVSTVPGRGTSPAGAPSACPAAAPCYFAPKGSPVSWTLGLLPTMSGWPTLGTLAPPSEAVISLAGAIAACERVYCAPPTSDVVPAVIEPPPACAVFSHVRTEGDAQASAVEYGPRAPATLPSPAVSLLSEGLLPAPLSPQTHYGVDIHSHVDRPSPSTRLSSSAARADDLGCVKSSDTRGHRSHKAQRRCVGPPAAALDKAILSHGRVPLSFAGRRTGNEKRRVVPSPDLKETRGAQSAHFISSSSSSLRSSHSPPTSAAPRASDAVPFPLCPTFTTTDSATLRARGRSVLGDYKRRTRLIAAEKAELVTIESQLALASPTKDSASQKELSKRRRYLQQRLLEWEQRRAQVAQLAVWLEGCVSAATSAAASQGDIGEL</sequence>
<feature type="region of interest" description="Disordered" evidence="1">
    <location>
        <begin position="900"/>
        <end position="921"/>
    </location>
</feature>
<dbReference type="OrthoDB" id="265851at2759"/>
<keyword evidence="3" id="KW-1185">Reference proteome</keyword>
<feature type="compositionally biased region" description="Polar residues" evidence="1">
    <location>
        <begin position="569"/>
        <end position="592"/>
    </location>
</feature>
<gene>
    <name evidence="2" type="ORF">LPMP_311060</name>
</gene>
<evidence type="ECO:0000313" key="2">
    <source>
        <dbReference type="EMBL" id="AIO00694.1"/>
    </source>
</evidence>
<organism evidence="2 3">
    <name type="scientific">Leishmania panamensis</name>
    <dbReference type="NCBI Taxonomy" id="5679"/>
    <lineage>
        <taxon>Eukaryota</taxon>
        <taxon>Discoba</taxon>
        <taxon>Euglenozoa</taxon>
        <taxon>Kinetoplastea</taxon>
        <taxon>Metakinetoplastina</taxon>
        <taxon>Trypanosomatida</taxon>
        <taxon>Trypanosomatidae</taxon>
        <taxon>Leishmaniinae</taxon>
        <taxon>Leishmania</taxon>
        <taxon>Leishmania guyanensis species complex</taxon>
    </lineage>
</organism>
<dbReference type="GeneID" id="22577532"/>
<feature type="compositionally biased region" description="Basic and acidic residues" evidence="1">
    <location>
        <begin position="946"/>
        <end position="963"/>
    </location>
</feature>
<dbReference type="Proteomes" id="UP000063063">
    <property type="component" value="Chromosome 31"/>
</dbReference>
<feature type="compositionally biased region" description="Low complexity" evidence="1">
    <location>
        <begin position="972"/>
        <end position="986"/>
    </location>
</feature>
<feature type="region of interest" description="Disordered" evidence="1">
    <location>
        <begin position="569"/>
        <end position="633"/>
    </location>
</feature>
<accession>A0A088RXI7</accession>
<dbReference type="KEGG" id="lpan:LPMP_311060"/>
<feature type="compositionally biased region" description="Basic and acidic residues" evidence="1">
    <location>
        <begin position="900"/>
        <end position="909"/>
    </location>
</feature>
<dbReference type="VEuPathDB" id="TriTrypDB:LPAL13_310017400"/>
<dbReference type="VEuPathDB" id="TriTrypDB:LPMP_311060"/>
<evidence type="ECO:0008006" key="4">
    <source>
        <dbReference type="Google" id="ProtNLM"/>
    </source>
</evidence>
<dbReference type="AlphaFoldDB" id="A0A088RXI7"/>
<feature type="region of interest" description="Disordered" evidence="1">
    <location>
        <begin position="939"/>
        <end position="995"/>
    </location>
</feature>
<reference evidence="2 3" key="1">
    <citation type="journal article" date="2015" name="Sci. Rep.">
        <title>The genome of Leishmania panamensis: insights into genomics of the L. (Viannia) subgenus.</title>
        <authorList>
            <person name="Llanes A."/>
            <person name="Restrepo C.M."/>
            <person name="Vecchio G.D."/>
            <person name="Anguizola F.J."/>
            <person name="Lleonart R."/>
        </authorList>
    </citation>
    <scope>NUCLEOTIDE SEQUENCE [LARGE SCALE GENOMIC DNA]</scope>
    <source>
        <strain evidence="2 3">MHOM/PA/94/PSC-1</strain>
    </source>
</reference>
<dbReference type="RefSeq" id="XP_010701494.1">
    <property type="nucleotide sequence ID" value="XM_010703192.1"/>
</dbReference>
<dbReference type="eggNOG" id="ENOG502SBED">
    <property type="taxonomic scope" value="Eukaryota"/>
</dbReference>
<feature type="region of interest" description="Disordered" evidence="1">
    <location>
        <begin position="116"/>
        <end position="146"/>
    </location>
</feature>
<protein>
    <recommendedName>
        <fullName evidence="4">Sfi1 spindle body domain-containing protein</fullName>
    </recommendedName>
</protein>
<evidence type="ECO:0000313" key="3">
    <source>
        <dbReference type="Proteomes" id="UP000063063"/>
    </source>
</evidence>
<name>A0A088RXI7_LEIPA</name>
<dbReference type="EMBL" id="CP009400">
    <property type="protein sequence ID" value="AIO00694.1"/>
    <property type="molecule type" value="Genomic_DNA"/>
</dbReference>